<organism evidence="9 10">
    <name type="scientific">Tsukamurella paurometabola</name>
    <name type="common">Corynebacterium paurometabolum</name>
    <dbReference type="NCBI Taxonomy" id="2061"/>
    <lineage>
        <taxon>Bacteria</taxon>
        <taxon>Bacillati</taxon>
        <taxon>Actinomycetota</taxon>
        <taxon>Actinomycetes</taxon>
        <taxon>Mycobacteriales</taxon>
        <taxon>Tsukamurellaceae</taxon>
        <taxon>Tsukamurella</taxon>
    </lineage>
</organism>
<feature type="transmembrane region" description="Helical" evidence="7">
    <location>
        <begin position="407"/>
        <end position="425"/>
    </location>
</feature>
<evidence type="ECO:0000256" key="2">
    <source>
        <dbReference type="ARBA" id="ARBA00022448"/>
    </source>
</evidence>
<feature type="transmembrane region" description="Helical" evidence="7">
    <location>
        <begin position="334"/>
        <end position="354"/>
    </location>
</feature>
<keyword evidence="3" id="KW-1003">Cell membrane</keyword>
<dbReference type="Pfam" id="PF07690">
    <property type="entry name" value="MFS_1"/>
    <property type="match status" value="1"/>
</dbReference>
<dbReference type="SUPFAM" id="SSF103473">
    <property type="entry name" value="MFS general substrate transporter"/>
    <property type="match status" value="1"/>
</dbReference>
<dbReference type="InterPro" id="IPR020846">
    <property type="entry name" value="MFS_dom"/>
</dbReference>
<dbReference type="EMBL" id="JAGXOE010000010">
    <property type="protein sequence ID" value="MBS4100965.1"/>
    <property type="molecule type" value="Genomic_DNA"/>
</dbReference>
<dbReference type="PANTHER" id="PTHR42718">
    <property type="entry name" value="MAJOR FACILITATOR SUPERFAMILY MULTIDRUG TRANSPORTER MFSC"/>
    <property type="match status" value="1"/>
</dbReference>
<dbReference type="Gene3D" id="1.20.1720.10">
    <property type="entry name" value="Multidrug resistance protein D"/>
    <property type="match status" value="1"/>
</dbReference>
<feature type="transmembrane region" description="Helical" evidence="7">
    <location>
        <begin position="55"/>
        <end position="71"/>
    </location>
</feature>
<evidence type="ECO:0000256" key="5">
    <source>
        <dbReference type="ARBA" id="ARBA00022989"/>
    </source>
</evidence>
<dbReference type="CDD" id="cd17321">
    <property type="entry name" value="MFS_MMR_MDR_like"/>
    <property type="match status" value="1"/>
</dbReference>
<feature type="domain" description="Major facilitator superfamily (MFS) profile" evidence="8">
    <location>
        <begin position="17"/>
        <end position="490"/>
    </location>
</feature>
<feature type="transmembrane region" description="Helical" evidence="7">
    <location>
        <begin position="270"/>
        <end position="291"/>
    </location>
</feature>
<evidence type="ECO:0000313" key="9">
    <source>
        <dbReference type="EMBL" id="MBS4100965.1"/>
    </source>
</evidence>
<dbReference type="Gene3D" id="1.20.1250.20">
    <property type="entry name" value="MFS general substrate transporter like domains"/>
    <property type="match status" value="1"/>
</dbReference>
<feature type="transmembrane region" description="Helical" evidence="7">
    <location>
        <begin position="108"/>
        <end position="129"/>
    </location>
</feature>
<evidence type="ECO:0000256" key="1">
    <source>
        <dbReference type="ARBA" id="ARBA00004651"/>
    </source>
</evidence>
<evidence type="ECO:0000259" key="8">
    <source>
        <dbReference type="PROSITE" id="PS50850"/>
    </source>
</evidence>
<comment type="subcellular location">
    <subcellularLocation>
        <location evidence="1">Cell membrane</location>
        <topology evidence="1">Multi-pass membrane protein</topology>
    </subcellularLocation>
</comment>
<accession>A0ABS5N9P8</accession>
<gene>
    <name evidence="9" type="ORF">KFZ73_06900</name>
</gene>
<dbReference type="PANTHER" id="PTHR42718:SF47">
    <property type="entry name" value="METHYL VIOLOGEN RESISTANCE PROTEIN SMVA"/>
    <property type="match status" value="1"/>
</dbReference>
<protein>
    <submittedName>
        <fullName evidence="9">MFS transporter</fullName>
    </submittedName>
</protein>
<reference evidence="9 10" key="1">
    <citation type="submission" date="2021-04" db="EMBL/GenBank/DDBJ databases">
        <title>Whole genome sequence analysis of a thiophenic sulfur metabolizing bacteria.</title>
        <authorList>
            <person name="Akhtar N."/>
            <person name="Akram J."/>
            <person name="Aslam A."/>
        </authorList>
    </citation>
    <scope>NUCLEOTIDE SEQUENCE [LARGE SCALE GENOMIC DNA]</scope>
    <source>
        <strain evidence="9 10">3OW</strain>
    </source>
</reference>
<feature type="transmembrane region" description="Helical" evidence="7">
    <location>
        <begin position="141"/>
        <end position="161"/>
    </location>
</feature>
<feature type="transmembrane region" description="Helical" evidence="7">
    <location>
        <begin position="83"/>
        <end position="102"/>
    </location>
</feature>
<dbReference type="InterPro" id="IPR036259">
    <property type="entry name" value="MFS_trans_sf"/>
</dbReference>
<keyword evidence="4 7" id="KW-0812">Transmembrane</keyword>
<dbReference type="InterPro" id="IPR011701">
    <property type="entry name" value="MFS"/>
</dbReference>
<evidence type="ECO:0000256" key="6">
    <source>
        <dbReference type="ARBA" id="ARBA00023136"/>
    </source>
</evidence>
<evidence type="ECO:0000313" key="10">
    <source>
        <dbReference type="Proteomes" id="UP000676853"/>
    </source>
</evidence>
<sequence>MFEEFFVSTTPRRAWAGLAALLLPVFLVSMDASVLYLAMPHLTTALHPTPAEQLWILDIYPFMLAGLLITMGNLGDRWGRRRLMTWGAGLFGVASVIAAFAPSPALLIAARALMGIGGATLLPASLALIANIFRDPKARGIAIGIWTAAFSFGMAVGPVIGGVLLHHFWWGSVFLINAPVFLAFLVAGPLLIPEFRTGTSAPFDLVGVALSMAAIFPLVYAVKSAAGHGVDGTTLAVGAAGAVVLIAFIAQQRRTAHPLIPFDLFRNRYFAMAIAGTILAVSTLSSMSYLTGIYLQSVVGLDVLAAALLGLPAAAVVAYFSMRAPWIERYLGRRATFVTALLFSAVGQFLLVGLGTDGPAWVYVVGTVVAGVGYGTLFTFVSAVALDAAPPERAGQASSMSEMSFELGTALGLAVLGSVATAVFTRHDGMSRTLGDTLALADGIGGPDGAALADAARSAWVDAVTTTVGVSSAVLVITAIAAFVVMRDRDRTAAPQPVSA</sequence>
<comment type="caution">
    <text evidence="9">The sequence shown here is derived from an EMBL/GenBank/DDBJ whole genome shotgun (WGS) entry which is preliminary data.</text>
</comment>
<feature type="transmembrane region" description="Helical" evidence="7">
    <location>
        <begin position="234"/>
        <end position="250"/>
    </location>
</feature>
<feature type="transmembrane region" description="Helical" evidence="7">
    <location>
        <begin position="360"/>
        <end position="386"/>
    </location>
</feature>
<feature type="transmembrane region" description="Helical" evidence="7">
    <location>
        <begin position="468"/>
        <end position="486"/>
    </location>
</feature>
<keyword evidence="2" id="KW-0813">Transport</keyword>
<dbReference type="InterPro" id="IPR001958">
    <property type="entry name" value="Tet-R_TetA/multi-R_MdtG-like"/>
</dbReference>
<feature type="transmembrane region" description="Helical" evidence="7">
    <location>
        <begin position="203"/>
        <end position="222"/>
    </location>
</feature>
<evidence type="ECO:0000256" key="4">
    <source>
        <dbReference type="ARBA" id="ARBA00022692"/>
    </source>
</evidence>
<proteinExistence type="predicted"/>
<dbReference type="PRINTS" id="PR01035">
    <property type="entry name" value="TCRTETA"/>
</dbReference>
<keyword evidence="5 7" id="KW-1133">Transmembrane helix</keyword>
<feature type="transmembrane region" description="Helical" evidence="7">
    <location>
        <begin position="303"/>
        <end position="322"/>
    </location>
</feature>
<dbReference type="Proteomes" id="UP000676853">
    <property type="component" value="Unassembled WGS sequence"/>
</dbReference>
<evidence type="ECO:0000256" key="3">
    <source>
        <dbReference type="ARBA" id="ARBA00022475"/>
    </source>
</evidence>
<keyword evidence="10" id="KW-1185">Reference proteome</keyword>
<keyword evidence="6 7" id="KW-0472">Membrane</keyword>
<dbReference type="PROSITE" id="PS50850">
    <property type="entry name" value="MFS"/>
    <property type="match status" value="1"/>
</dbReference>
<evidence type="ECO:0000256" key="7">
    <source>
        <dbReference type="SAM" id="Phobius"/>
    </source>
</evidence>
<feature type="transmembrane region" description="Helical" evidence="7">
    <location>
        <begin position="167"/>
        <end position="191"/>
    </location>
</feature>
<dbReference type="RefSeq" id="WP_212553316.1">
    <property type="nucleotide sequence ID" value="NZ_JAGXOE010000010.1"/>
</dbReference>
<name>A0ABS5N9P8_TSUPA</name>